<accession>A0A5M3MKY1</accession>
<reference evidence="3" key="1">
    <citation type="journal article" date="2012" name="Science">
        <title>The Paleozoic origin of enzymatic lignin decomposition reconstructed from 31 fungal genomes.</title>
        <authorList>
            <person name="Floudas D."/>
            <person name="Binder M."/>
            <person name="Riley R."/>
            <person name="Barry K."/>
            <person name="Blanchette R.A."/>
            <person name="Henrissat B."/>
            <person name="Martinez A.T."/>
            <person name="Otillar R."/>
            <person name="Spatafora J.W."/>
            <person name="Yadav J.S."/>
            <person name="Aerts A."/>
            <person name="Benoit I."/>
            <person name="Boyd A."/>
            <person name="Carlson A."/>
            <person name="Copeland A."/>
            <person name="Coutinho P.M."/>
            <person name="de Vries R.P."/>
            <person name="Ferreira P."/>
            <person name="Findley K."/>
            <person name="Foster B."/>
            <person name="Gaskell J."/>
            <person name="Glotzer D."/>
            <person name="Gorecki P."/>
            <person name="Heitman J."/>
            <person name="Hesse C."/>
            <person name="Hori C."/>
            <person name="Igarashi K."/>
            <person name="Jurgens J.A."/>
            <person name="Kallen N."/>
            <person name="Kersten P."/>
            <person name="Kohler A."/>
            <person name="Kuees U."/>
            <person name="Kumar T.K.A."/>
            <person name="Kuo A."/>
            <person name="LaButti K."/>
            <person name="Larrondo L.F."/>
            <person name="Lindquist E."/>
            <person name="Ling A."/>
            <person name="Lombard V."/>
            <person name="Lucas S."/>
            <person name="Lundell T."/>
            <person name="Martin R."/>
            <person name="McLaughlin D.J."/>
            <person name="Morgenstern I."/>
            <person name="Morin E."/>
            <person name="Murat C."/>
            <person name="Nagy L.G."/>
            <person name="Nolan M."/>
            <person name="Ohm R.A."/>
            <person name="Patyshakuliyeva A."/>
            <person name="Rokas A."/>
            <person name="Ruiz-Duenas F.J."/>
            <person name="Sabat G."/>
            <person name="Salamov A."/>
            <person name="Samejima M."/>
            <person name="Schmutz J."/>
            <person name="Slot J.C."/>
            <person name="St John F."/>
            <person name="Stenlid J."/>
            <person name="Sun H."/>
            <person name="Sun S."/>
            <person name="Syed K."/>
            <person name="Tsang A."/>
            <person name="Wiebenga A."/>
            <person name="Young D."/>
            <person name="Pisabarro A."/>
            <person name="Eastwood D.C."/>
            <person name="Martin F."/>
            <person name="Cullen D."/>
            <person name="Grigoriev I.V."/>
            <person name="Hibbett D.S."/>
        </authorList>
    </citation>
    <scope>NUCLEOTIDE SEQUENCE [LARGE SCALE GENOMIC DNA]</scope>
    <source>
        <strain evidence="3">RWD-64-598 SS2</strain>
    </source>
</reference>
<evidence type="ECO:0000313" key="2">
    <source>
        <dbReference type="EMBL" id="EIW79325.1"/>
    </source>
</evidence>
<gene>
    <name evidence="2" type="ORF">CONPUDRAFT_74789</name>
</gene>
<dbReference type="EMBL" id="JH711581">
    <property type="protein sequence ID" value="EIW79325.1"/>
    <property type="molecule type" value="Genomic_DNA"/>
</dbReference>
<evidence type="ECO:0000313" key="3">
    <source>
        <dbReference type="Proteomes" id="UP000053558"/>
    </source>
</evidence>
<protein>
    <submittedName>
        <fullName evidence="2">Uncharacterized protein</fullName>
    </submittedName>
</protein>
<dbReference type="OMA" id="YPRERHT"/>
<dbReference type="RefSeq" id="XP_007770548.1">
    <property type="nucleotide sequence ID" value="XM_007772358.1"/>
</dbReference>
<dbReference type="Proteomes" id="UP000053558">
    <property type="component" value="Unassembled WGS sequence"/>
</dbReference>
<feature type="compositionally biased region" description="Basic and acidic residues" evidence="1">
    <location>
        <begin position="499"/>
        <end position="510"/>
    </location>
</feature>
<name>A0A5M3MKY1_CONPW</name>
<organism evidence="2 3">
    <name type="scientific">Coniophora puteana (strain RWD-64-598)</name>
    <name type="common">Brown rot fungus</name>
    <dbReference type="NCBI Taxonomy" id="741705"/>
    <lineage>
        <taxon>Eukaryota</taxon>
        <taxon>Fungi</taxon>
        <taxon>Dikarya</taxon>
        <taxon>Basidiomycota</taxon>
        <taxon>Agaricomycotina</taxon>
        <taxon>Agaricomycetes</taxon>
        <taxon>Agaricomycetidae</taxon>
        <taxon>Boletales</taxon>
        <taxon>Coniophorineae</taxon>
        <taxon>Coniophoraceae</taxon>
        <taxon>Coniophora</taxon>
    </lineage>
</organism>
<feature type="region of interest" description="Disordered" evidence="1">
    <location>
        <begin position="232"/>
        <end position="267"/>
    </location>
</feature>
<feature type="region of interest" description="Disordered" evidence="1">
    <location>
        <begin position="466"/>
        <end position="612"/>
    </location>
</feature>
<feature type="region of interest" description="Disordered" evidence="1">
    <location>
        <begin position="111"/>
        <end position="152"/>
    </location>
</feature>
<proteinExistence type="predicted"/>
<dbReference type="OrthoDB" id="3168838at2759"/>
<sequence>MGLFKKLFSIGSKKAGKRRLAAEYATPLPSQDHLEVISEDDQEAAVTRLLRSTSPRFVVESEDDDDFLAPLPHPINQICSPAASTTSLLASISTRSNYTVTLTGRTVHSRTEFPNANLSMNKPATPERSANDDTIRQRAKSTPLTPQERSRLGKLRADPSVASLLDAYDEHGCLDSEIFSNTPPTQKVGRRQKHRTTGSTLRSLMGVPDVSTMSQNSTDNVVSWAERCLGDDESLSSSSGLATPTDVPSRRLLPKESNSSISYSTECETSMNTFNSLEVELSDTGTEIDETPSRLPYDSTQTNFHASQVFDFLTEKKKVSSPVPPQPSTSTNHRSRRNSDPSSDRSNLFELPSTCDTKTPQQSQARHSLLFESPDKSILANLSRTFSLNDASTSRRSCADQCLVPPVPPLFPNHTGQDTRGPRGLRAFSKLPMSRPYADIPPLPVAPFSAASRKAALSLEEVISGAQRSAIPRPSKSRDGSNMTPRRGPRPRTSSRSSSKGERSTRDPRRAGVSRSYTGVFSYGYKTKSPSPKKSSLRGKENELVSSSRTCKTPTRNSSKANKMSTPSPVSSSELSPVGQQLMTDLRQQRIQARLRDRKSGKLGSGQSRIRY</sequence>
<feature type="compositionally biased region" description="Polar residues" evidence="1">
    <location>
        <begin position="354"/>
        <end position="366"/>
    </location>
</feature>
<feature type="compositionally biased region" description="Polar residues" evidence="1">
    <location>
        <begin position="544"/>
        <end position="564"/>
    </location>
</feature>
<feature type="compositionally biased region" description="Polar residues" evidence="1">
    <location>
        <begin position="111"/>
        <end position="122"/>
    </location>
</feature>
<dbReference type="KEGG" id="cput:CONPUDRAFT_74789"/>
<keyword evidence="3" id="KW-1185">Reference proteome</keyword>
<feature type="region of interest" description="Disordered" evidence="1">
    <location>
        <begin position="177"/>
        <end position="198"/>
    </location>
</feature>
<comment type="caution">
    <text evidence="2">The sequence shown here is derived from an EMBL/GenBank/DDBJ whole genome shotgun (WGS) entry which is preliminary data.</text>
</comment>
<feature type="region of interest" description="Disordered" evidence="1">
    <location>
        <begin position="316"/>
        <end position="366"/>
    </location>
</feature>
<dbReference type="AlphaFoldDB" id="A0A5M3MKY1"/>
<dbReference type="GeneID" id="19209281"/>
<evidence type="ECO:0000256" key="1">
    <source>
        <dbReference type="SAM" id="MobiDB-lite"/>
    </source>
</evidence>
<feature type="compositionally biased region" description="Low complexity" evidence="1">
    <location>
        <begin position="565"/>
        <end position="577"/>
    </location>
</feature>
<feature type="compositionally biased region" description="Polar residues" evidence="1">
    <location>
        <begin position="256"/>
        <end position="267"/>
    </location>
</feature>